<dbReference type="SUPFAM" id="SSF52047">
    <property type="entry name" value="RNI-like"/>
    <property type="match status" value="1"/>
</dbReference>
<dbReference type="PANTHER" id="PTHR13318">
    <property type="entry name" value="PARTNER OF PAIRED, ISOFORM B-RELATED"/>
    <property type="match status" value="1"/>
</dbReference>
<dbReference type="GO" id="GO:0019005">
    <property type="term" value="C:SCF ubiquitin ligase complex"/>
    <property type="evidence" value="ECO:0007669"/>
    <property type="project" value="TreeGrafter"/>
</dbReference>
<protein>
    <submittedName>
        <fullName evidence="1">Uncharacterized protein</fullName>
    </submittedName>
</protein>
<dbReference type="InterPro" id="IPR001611">
    <property type="entry name" value="Leu-rich_rpt"/>
</dbReference>
<dbReference type="InterPro" id="IPR032675">
    <property type="entry name" value="LRR_dom_sf"/>
</dbReference>
<proteinExistence type="evidence at transcript level"/>
<sequence length="267" mass="29655">KRTCSVAVCGTRCLNFLVGYIDAEWFQNVRLPGPLADFLYQKLEKRLLINDRLLPVVLHAGSRVADLTGCPITNRGLPSLSLCTRLKKLCLSTDLGSNTFSETRLLECFQCFHELEWLELVGIEAVTTEVVKVIAEQNENLTVLKLKECNGIGDPCLRLLGLHCHRLKAINLSSTLITSQGITALLEGACRLTLEEFIGDRCLHLDDHGIVQLVINCPKLRILSVAGCPTFKSKEERLLKMSTLHLTGSVQRTNCFGRGLFLKPDPV</sequence>
<organism evidence="1">
    <name type="scientific">Amblyomma maculatum</name>
    <name type="common">Gulf Coast tick</name>
    <dbReference type="NCBI Taxonomy" id="34609"/>
    <lineage>
        <taxon>Eukaryota</taxon>
        <taxon>Metazoa</taxon>
        <taxon>Ecdysozoa</taxon>
        <taxon>Arthropoda</taxon>
        <taxon>Chelicerata</taxon>
        <taxon>Arachnida</taxon>
        <taxon>Acari</taxon>
        <taxon>Parasitiformes</taxon>
        <taxon>Ixodida</taxon>
        <taxon>Ixodoidea</taxon>
        <taxon>Ixodidae</taxon>
        <taxon>Amblyomminae</taxon>
        <taxon>Amblyomma</taxon>
    </lineage>
</organism>
<dbReference type="AlphaFoldDB" id="G3MI89"/>
<reference evidence="1" key="1">
    <citation type="journal article" date="2011" name="PLoS ONE">
        <title>A deep insight into the sialotranscriptome of the gulf coast tick, Amblyomma maculatum.</title>
        <authorList>
            <person name="Karim S."/>
            <person name="Singh P."/>
            <person name="Ribeiro J.M."/>
        </authorList>
    </citation>
    <scope>NUCLEOTIDE SEQUENCE</scope>
    <source>
        <tissue evidence="1">Salivary gland</tissue>
    </source>
</reference>
<evidence type="ECO:0000313" key="1">
    <source>
        <dbReference type="EMBL" id="AEO33207.1"/>
    </source>
</evidence>
<dbReference type="Pfam" id="PF13516">
    <property type="entry name" value="LRR_6"/>
    <property type="match status" value="1"/>
</dbReference>
<dbReference type="EMBL" id="JO841590">
    <property type="protein sequence ID" value="AEO33207.1"/>
    <property type="molecule type" value="mRNA"/>
</dbReference>
<dbReference type="Gene3D" id="3.80.10.10">
    <property type="entry name" value="Ribonuclease Inhibitor"/>
    <property type="match status" value="1"/>
</dbReference>
<dbReference type="GO" id="GO:0031146">
    <property type="term" value="P:SCF-dependent proteasomal ubiquitin-dependent protein catabolic process"/>
    <property type="evidence" value="ECO:0007669"/>
    <property type="project" value="TreeGrafter"/>
</dbReference>
<feature type="non-terminal residue" evidence="1">
    <location>
        <position position="1"/>
    </location>
</feature>
<accession>G3MI89</accession>
<name>G3MI89_AMBMU</name>